<dbReference type="CTD" id="160777"/>
<dbReference type="RefSeq" id="XP_030075342.1">
    <property type="nucleotide sequence ID" value="XM_030219482.1"/>
</dbReference>
<dbReference type="Pfam" id="PF15769">
    <property type="entry name" value="DUF4698"/>
    <property type="match status" value="1"/>
</dbReference>
<evidence type="ECO:0000313" key="3">
    <source>
        <dbReference type="RefSeq" id="XP_030075342.1"/>
    </source>
</evidence>
<name>A0A6P7Z7K9_9AMPH</name>
<keyword evidence="2" id="KW-1185">Reference proteome</keyword>
<dbReference type="OrthoDB" id="10017343at2759"/>
<dbReference type="AlphaFoldDB" id="A0A6P7Z7K9"/>
<dbReference type="InterPro" id="IPR031526">
    <property type="entry name" value="DUF4698"/>
</dbReference>
<dbReference type="PANTHER" id="PTHR34754">
    <property type="entry name" value="COILED-COIL DOMAIN-CONTAINING PROTEIN 60"/>
    <property type="match status" value="1"/>
</dbReference>
<gene>
    <name evidence="3" type="primary">CCDC60</name>
</gene>
<reference evidence="3" key="2">
    <citation type="submission" date="2025-08" db="UniProtKB">
        <authorList>
            <consortium name="RefSeq"/>
        </authorList>
    </citation>
    <scope>IDENTIFICATION</scope>
</reference>
<dbReference type="FunCoup" id="A0A6P7Z7K9">
    <property type="interactions" value="14"/>
</dbReference>
<dbReference type="PANTHER" id="PTHR34754:SF1">
    <property type="entry name" value="COILED-COIL DOMAIN-CONTAINING PROTEIN 60"/>
    <property type="match status" value="1"/>
</dbReference>
<evidence type="ECO:0000256" key="1">
    <source>
        <dbReference type="SAM" id="MobiDB-lite"/>
    </source>
</evidence>
<sequence length="634" mass="72000">MCLEGGEMPWNQRPHSYLLISPLPTSPPKGLKIIQGRQQLPQAGQKAAQEQGQPLCLQARKLAPHSLGQEAKIKESTMKEDLPVLLKADTVYKGSLGRIRAVNIKHREKDLKSFSKNLLHTRQLISAVKKGQGYFHLLKKEEEDEVKMKTLLAEKQRLQLQSHGDVGDAEKEETSMMDSGQASFLQTDDSAQKNPERKERRSTRPFTPVFNSLFSDRLSEADPYVPRTPLMSLFRQLCALHWLLEALNGESSNATTIMTPVCNCWNSREPGGNTNTLRRINKEKAVEQKWEQFVTAGKTKKFLQKSMRSQYFPRRKSSFMSVSRFSGLSSNHTPTMGSMSSLTDYGIAVMPTSEGYREGEDSSSMASSSLILLKASREDDDSVSDSLRILREMIQAHVARDLALDVRFQKIKLAWTAAEYKNQDKICNSANDETDNMRTEAENCKRSPLNNDSAASQFIKGKSSLCLEMRRKFSEVADEAVSCLNKNVKAMEGRRQLLNAQKFNSLRTVTNFQKDLDRMRKPFLHVKQNCSNSKNWLFSLFSRIPDDVKKIPKIQKILRKLEKFGEIEYEGIRPRSFLKMLSGLRTWELCSPDLCVAIEFVRENLVRMSENDYAAWLHSQVPVSSRSQSAPPMG</sequence>
<feature type="compositionally biased region" description="Polar residues" evidence="1">
    <location>
        <begin position="176"/>
        <end position="189"/>
    </location>
</feature>
<feature type="compositionally biased region" description="Basic and acidic residues" evidence="1">
    <location>
        <begin position="165"/>
        <end position="174"/>
    </location>
</feature>
<feature type="compositionally biased region" description="Basic and acidic residues" evidence="1">
    <location>
        <begin position="190"/>
        <end position="199"/>
    </location>
</feature>
<organism evidence="2 3">
    <name type="scientific">Microcaecilia unicolor</name>
    <dbReference type="NCBI Taxonomy" id="1415580"/>
    <lineage>
        <taxon>Eukaryota</taxon>
        <taxon>Metazoa</taxon>
        <taxon>Chordata</taxon>
        <taxon>Craniata</taxon>
        <taxon>Vertebrata</taxon>
        <taxon>Euteleostomi</taxon>
        <taxon>Amphibia</taxon>
        <taxon>Gymnophiona</taxon>
        <taxon>Siphonopidae</taxon>
        <taxon>Microcaecilia</taxon>
    </lineage>
</organism>
<dbReference type="KEGG" id="muo:115480656"/>
<dbReference type="InParanoid" id="A0A6P7Z7K9"/>
<feature type="region of interest" description="Disordered" evidence="1">
    <location>
        <begin position="159"/>
        <end position="205"/>
    </location>
</feature>
<proteinExistence type="predicted"/>
<accession>A0A6P7Z7K9</accession>
<evidence type="ECO:0000313" key="2">
    <source>
        <dbReference type="Proteomes" id="UP000515156"/>
    </source>
</evidence>
<protein>
    <submittedName>
        <fullName evidence="3">Coiled-coil domain-containing protein 60 isoform X1</fullName>
    </submittedName>
</protein>
<dbReference type="GeneID" id="115480656"/>
<reference evidence="2" key="1">
    <citation type="submission" date="2024-06" db="UniProtKB">
        <authorList>
            <consortium name="RefSeq"/>
        </authorList>
    </citation>
    <scope>NUCLEOTIDE SEQUENCE [LARGE SCALE GENOMIC DNA]</scope>
</reference>
<dbReference type="Proteomes" id="UP000515156">
    <property type="component" value="Chromosome 11"/>
</dbReference>